<organism evidence="1 2">
    <name type="scientific">Candidatus Sulfuritelmatomonas gaucii</name>
    <dbReference type="NCBI Taxonomy" id="2043161"/>
    <lineage>
        <taxon>Bacteria</taxon>
        <taxon>Pseudomonadati</taxon>
        <taxon>Acidobacteriota</taxon>
        <taxon>Terriglobia</taxon>
        <taxon>Terriglobales</taxon>
        <taxon>Acidobacteriaceae</taxon>
        <taxon>Candidatus Sulfuritelmatomonas</taxon>
    </lineage>
</organism>
<accession>A0A2N9M3S4</accession>
<dbReference type="Proteomes" id="UP000239735">
    <property type="component" value="Unassembled WGS sequence"/>
</dbReference>
<evidence type="ECO:0000313" key="2">
    <source>
        <dbReference type="Proteomes" id="UP000239735"/>
    </source>
</evidence>
<sequence length="128" mass="14451">MVWASPGRELNLYSYSGRPLRPRVSVAREGQERDTRFACPLDQPVREQTFSSVSQVSGIFAPPFPLLLEIHEVLGVRFQLPALLARYPSIDFPAPTAMPYSQRSASRRNRFHLEAGKVVKLKLQRVSG</sequence>
<dbReference type="EMBL" id="OKRB01000136">
    <property type="protein sequence ID" value="SPE30102.1"/>
    <property type="molecule type" value="Genomic_DNA"/>
</dbReference>
<protein>
    <submittedName>
        <fullName evidence="1">Uncharacterized protein</fullName>
    </submittedName>
</protein>
<gene>
    <name evidence="1" type="ORF">SBA5_750007</name>
</gene>
<reference evidence="2" key="1">
    <citation type="submission" date="2018-02" db="EMBL/GenBank/DDBJ databases">
        <authorList>
            <person name="Hausmann B."/>
        </authorList>
    </citation>
    <scope>NUCLEOTIDE SEQUENCE [LARGE SCALE GENOMIC DNA]</scope>
    <source>
        <strain evidence="2">Peat soil MAG SbA5</strain>
    </source>
</reference>
<evidence type="ECO:0000313" key="1">
    <source>
        <dbReference type="EMBL" id="SPE30102.1"/>
    </source>
</evidence>
<proteinExistence type="predicted"/>
<name>A0A2N9M3S4_9BACT</name>
<dbReference type="AlphaFoldDB" id="A0A2N9M3S4"/>